<dbReference type="AlphaFoldDB" id="A0A2T5PAG1"/>
<protein>
    <submittedName>
        <fullName evidence="2">Type VI secretion system lipoprotein TssJ</fullName>
    </submittedName>
</protein>
<gene>
    <name evidence="2" type="primary">tssJ</name>
    <name evidence="2" type="ORF">DBO85_08610</name>
</gene>
<keyword evidence="3" id="KW-1185">Reference proteome</keyword>
<dbReference type="PANTHER" id="PTHR37625">
    <property type="entry name" value="OUTER MEMBRANE LIPOPROTEIN-RELATED"/>
    <property type="match status" value="1"/>
</dbReference>
<proteinExistence type="predicted"/>
<dbReference type="Pfam" id="PF12790">
    <property type="entry name" value="T6SS-SciN"/>
    <property type="match status" value="1"/>
</dbReference>
<dbReference type="Gene3D" id="2.60.40.4150">
    <property type="entry name" value="Type VI secretion system, lipoprotein SciN"/>
    <property type="match status" value="1"/>
</dbReference>
<accession>A0A2T5PAG1</accession>
<evidence type="ECO:0000256" key="1">
    <source>
        <dbReference type="SAM" id="SignalP"/>
    </source>
</evidence>
<dbReference type="PROSITE" id="PS51257">
    <property type="entry name" value="PROKAR_LIPOPROTEIN"/>
    <property type="match status" value="1"/>
</dbReference>
<dbReference type="InterPro" id="IPR017734">
    <property type="entry name" value="T6SS_SciN"/>
</dbReference>
<dbReference type="PANTHER" id="PTHR37625:SF4">
    <property type="entry name" value="OUTER MEMBRANE LIPOPROTEIN"/>
    <property type="match status" value="1"/>
</dbReference>
<dbReference type="Proteomes" id="UP000244064">
    <property type="component" value="Unassembled WGS sequence"/>
</dbReference>
<sequence length="157" mass="16877">MPRILLFTLVLLLGACASDPPPPPPTLVELTLMASDQLNPTALGSAAPLRIKLYQLKGTATFDRADFFALFDKGSATLGAELVEEEELLVRPGETLTLQREIDSTASHLGVVAGFRDLDRAIWRRAVAVAPQQTTRMIITFDARSVVIAPAPTPAAK</sequence>
<dbReference type="NCBIfam" id="TIGR03352">
    <property type="entry name" value="VI_chp_3"/>
    <property type="match status" value="1"/>
</dbReference>
<reference evidence="2 3" key="1">
    <citation type="submission" date="2018-04" db="EMBL/GenBank/DDBJ databases">
        <title>Pseudomonas sp. nov., isolated from mangrove soil.</title>
        <authorList>
            <person name="Chen C."/>
        </authorList>
    </citation>
    <scope>NUCLEOTIDE SEQUENCE [LARGE SCALE GENOMIC DNA]</scope>
    <source>
        <strain evidence="2 3">TC-11</strain>
    </source>
</reference>
<dbReference type="EMBL" id="QASN01000015">
    <property type="protein sequence ID" value="PTU74714.1"/>
    <property type="molecule type" value="Genomic_DNA"/>
</dbReference>
<keyword evidence="1" id="KW-0732">Signal</keyword>
<feature type="chain" id="PRO_5015550062" evidence="1">
    <location>
        <begin position="18"/>
        <end position="157"/>
    </location>
</feature>
<evidence type="ECO:0000313" key="3">
    <source>
        <dbReference type="Proteomes" id="UP000244064"/>
    </source>
</evidence>
<feature type="signal peptide" evidence="1">
    <location>
        <begin position="1"/>
        <end position="17"/>
    </location>
</feature>
<keyword evidence="2" id="KW-0449">Lipoprotein</keyword>
<dbReference type="InterPro" id="IPR038706">
    <property type="entry name" value="Type_VI_SciN-like_sf"/>
</dbReference>
<name>A0A2T5PAG1_9PSED</name>
<evidence type="ECO:0000313" key="2">
    <source>
        <dbReference type="EMBL" id="PTU74714.1"/>
    </source>
</evidence>
<dbReference type="OrthoDB" id="5471061at2"/>
<organism evidence="2 3">
    <name type="scientific">Pseudomonas mangrovi</name>
    <dbReference type="NCBI Taxonomy" id="2161748"/>
    <lineage>
        <taxon>Bacteria</taxon>
        <taxon>Pseudomonadati</taxon>
        <taxon>Pseudomonadota</taxon>
        <taxon>Gammaproteobacteria</taxon>
        <taxon>Pseudomonadales</taxon>
        <taxon>Pseudomonadaceae</taxon>
        <taxon>Pseudomonas</taxon>
    </lineage>
</organism>
<comment type="caution">
    <text evidence="2">The sequence shown here is derived from an EMBL/GenBank/DDBJ whole genome shotgun (WGS) entry which is preliminary data.</text>
</comment>
<dbReference type="RefSeq" id="WP_108106857.1">
    <property type="nucleotide sequence ID" value="NZ_QASN01000015.1"/>
</dbReference>